<dbReference type="Proteomes" id="UP000000271">
    <property type="component" value="Chromosome"/>
</dbReference>
<dbReference type="PANTHER" id="PTHR36930:SF1">
    <property type="entry name" value="MOSC DOMAIN-CONTAINING PROTEIN"/>
    <property type="match status" value="1"/>
</dbReference>
<dbReference type="eggNOG" id="COG2258">
    <property type="taxonomic scope" value="Bacteria"/>
</dbReference>
<dbReference type="Gene3D" id="2.40.33.20">
    <property type="entry name" value="PK beta-barrel domain-like"/>
    <property type="match status" value="1"/>
</dbReference>
<dbReference type="GO" id="GO:0030170">
    <property type="term" value="F:pyridoxal phosphate binding"/>
    <property type="evidence" value="ECO:0007669"/>
    <property type="project" value="InterPro"/>
</dbReference>
<organism evidence="2 3">
    <name type="scientific">Bacillus selenitireducens (strain ATCC 700615 / DSM 15326 / MLS10)</name>
    <dbReference type="NCBI Taxonomy" id="439292"/>
    <lineage>
        <taxon>Bacteria</taxon>
        <taxon>Bacillati</taxon>
        <taxon>Bacillota</taxon>
        <taxon>Bacilli</taxon>
        <taxon>Bacillales</taxon>
        <taxon>Bacillaceae</taxon>
        <taxon>Salisediminibacterium</taxon>
    </lineage>
</organism>
<protein>
    <submittedName>
        <fullName evidence="2">MOSC domain containing protein</fullName>
    </submittedName>
</protein>
<dbReference type="InterPro" id="IPR052716">
    <property type="entry name" value="MOSC_domain"/>
</dbReference>
<dbReference type="STRING" id="439292.Bsel_1930"/>
<dbReference type="OrthoDB" id="1550913at2"/>
<evidence type="ECO:0000313" key="2">
    <source>
        <dbReference type="EMBL" id="ADH99434.1"/>
    </source>
</evidence>
<dbReference type="InterPro" id="IPR011037">
    <property type="entry name" value="Pyrv_Knase-like_insert_dom_sf"/>
</dbReference>
<dbReference type="GO" id="GO:0030151">
    <property type="term" value="F:molybdenum ion binding"/>
    <property type="evidence" value="ECO:0007669"/>
    <property type="project" value="InterPro"/>
</dbReference>
<dbReference type="PROSITE" id="PS51340">
    <property type="entry name" value="MOSC"/>
    <property type="match status" value="1"/>
</dbReference>
<gene>
    <name evidence="2" type="ordered locus">Bsel_1930</name>
</gene>
<evidence type="ECO:0000313" key="3">
    <source>
        <dbReference type="Proteomes" id="UP000000271"/>
    </source>
</evidence>
<dbReference type="SUPFAM" id="SSF50800">
    <property type="entry name" value="PK beta-barrel domain-like"/>
    <property type="match status" value="1"/>
</dbReference>
<evidence type="ECO:0000259" key="1">
    <source>
        <dbReference type="PROSITE" id="PS51340"/>
    </source>
</evidence>
<dbReference type="GO" id="GO:0003824">
    <property type="term" value="F:catalytic activity"/>
    <property type="evidence" value="ECO:0007669"/>
    <property type="project" value="InterPro"/>
</dbReference>
<dbReference type="Pfam" id="PF03473">
    <property type="entry name" value="MOSC"/>
    <property type="match status" value="1"/>
</dbReference>
<dbReference type="PANTHER" id="PTHR36930">
    <property type="entry name" value="METAL-SULFUR CLUSTER BIOSYNTHESIS PROTEINS YUAD-RELATED"/>
    <property type="match status" value="1"/>
</dbReference>
<dbReference type="AlphaFoldDB" id="D6XUE8"/>
<name>D6XUE8_BACIE</name>
<keyword evidence="3" id="KW-1185">Reference proteome</keyword>
<sequence length="149" mass="16437">MAGTVEQIWIKRMKQGPMDEAAHVTAYANSGLKGNADQRGKRQVTILEKENWVAAMAELNGDLDPSRRRANLLVSGISLKDSRLKTLEIGNTRIQIYGETKPCEQMDAALPGLKDTLNKEWRGGVYGVILNDGEIHLGDPVTFIESQSD</sequence>
<dbReference type="KEGG" id="bse:Bsel_1930"/>
<dbReference type="HOGENOM" id="CLU_104911_2_0_9"/>
<dbReference type="InterPro" id="IPR005302">
    <property type="entry name" value="MoCF_Sase_C"/>
</dbReference>
<proteinExistence type="predicted"/>
<dbReference type="RefSeq" id="WP_013172856.1">
    <property type="nucleotide sequence ID" value="NC_014219.1"/>
</dbReference>
<reference evidence="2" key="1">
    <citation type="submission" date="2009-10" db="EMBL/GenBank/DDBJ databases">
        <title>Complete sequence of Bacillus selenitireducens MLS10.</title>
        <authorList>
            <consortium name="US DOE Joint Genome Institute"/>
            <person name="Lucas S."/>
            <person name="Copeland A."/>
            <person name="Lapidus A."/>
            <person name="Glavina del Rio T."/>
            <person name="Dalin E."/>
            <person name="Tice H."/>
            <person name="Bruce D."/>
            <person name="Goodwin L."/>
            <person name="Pitluck S."/>
            <person name="Sims D."/>
            <person name="Brettin T."/>
            <person name="Detter J.C."/>
            <person name="Han C."/>
            <person name="Larimer F."/>
            <person name="Land M."/>
            <person name="Hauser L."/>
            <person name="Kyrpides N."/>
            <person name="Ovchinnikova G."/>
            <person name="Stolz J."/>
        </authorList>
    </citation>
    <scope>NUCLEOTIDE SEQUENCE [LARGE SCALE GENOMIC DNA]</scope>
    <source>
        <strain evidence="2">MLS10</strain>
    </source>
</reference>
<dbReference type="EMBL" id="CP001791">
    <property type="protein sequence ID" value="ADH99434.1"/>
    <property type="molecule type" value="Genomic_DNA"/>
</dbReference>
<feature type="domain" description="MOSC" evidence="1">
    <location>
        <begin position="16"/>
        <end position="144"/>
    </location>
</feature>
<accession>D6XUE8</accession>